<comment type="subunit">
    <text evidence="6">Binds to multiple calmodulin (CaM) in the presence of Ca(2+) and CaM-like proteins.</text>
</comment>
<evidence type="ECO:0000256" key="7">
    <source>
        <dbReference type="SAM" id="MobiDB-lite"/>
    </source>
</evidence>
<evidence type="ECO:0000256" key="6">
    <source>
        <dbReference type="ARBA" id="ARBA00024378"/>
    </source>
</evidence>
<reference evidence="8" key="1">
    <citation type="journal article" date="2017" name="Nature">
        <title>The sunflower genome provides insights into oil metabolism, flowering and Asterid evolution.</title>
        <authorList>
            <person name="Badouin H."/>
            <person name="Gouzy J."/>
            <person name="Grassa C.J."/>
            <person name="Murat F."/>
            <person name="Staton S.E."/>
            <person name="Cottret L."/>
            <person name="Lelandais-Briere C."/>
            <person name="Owens G.L."/>
            <person name="Carrere S."/>
            <person name="Mayjonade B."/>
            <person name="Legrand L."/>
            <person name="Gill N."/>
            <person name="Kane N.C."/>
            <person name="Bowers J.E."/>
            <person name="Hubner S."/>
            <person name="Bellec A."/>
            <person name="Berard A."/>
            <person name="Berges H."/>
            <person name="Blanchet N."/>
            <person name="Boniface M.C."/>
            <person name="Brunel D."/>
            <person name="Catrice O."/>
            <person name="Chaidir N."/>
            <person name="Claudel C."/>
            <person name="Donnadieu C."/>
            <person name="Faraut T."/>
            <person name="Fievet G."/>
            <person name="Helmstetter N."/>
            <person name="King M."/>
            <person name="Knapp S.J."/>
            <person name="Lai Z."/>
            <person name="Le Paslier M.C."/>
            <person name="Lippi Y."/>
            <person name="Lorenzon L."/>
            <person name="Mandel J.R."/>
            <person name="Marage G."/>
            <person name="Marchand G."/>
            <person name="Marquand E."/>
            <person name="Bret-Mestries E."/>
            <person name="Morien E."/>
            <person name="Nambeesan S."/>
            <person name="Nguyen T."/>
            <person name="Pegot-Espagnet P."/>
            <person name="Pouilly N."/>
            <person name="Raftis F."/>
            <person name="Sallet E."/>
            <person name="Schiex T."/>
            <person name="Thomas J."/>
            <person name="Vandecasteele C."/>
            <person name="Vares D."/>
            <person name="Vear F."/>
            <person name="Vautrin S."/>
            <person name="Crespi M."/>
            <person name="Mangin B."/>
            <person name="Burke J.M."/>
            <person name="Salse J."/>
            <person name="Munos S."/>
            <person name="Vincourt P."/>
            <person name="Rieseberg L.H."/>
            <person name="Langlade N.B."/>
        </authorList>
    </citation>
    <scope>NUCLEOTIDE SEQUENCE</scope>
    <source>
        <tissue evidence="8">Leaves</tissue>
    </source>
</reference>
<protein>
    <submittedName>
        <fullName evidence="8">IQ motif, EF-hand binding protein</fullName>
    </submittedName>
</protein>
<dbReference type="PANTHER" id="PTHR32295">
    <property type="entry name" value="IQ-DOMAIN 5-RELATED"/>
    <property type="match status" value="1"/>
</dbReference>
<dbReference type="SMART" id="SM00015">
    <property type="entry name" value="IQ"/>
    <property type="match status" value="2"/>
</dbReference>
<dbReference type="AlphaFoldDB" id="A0A9K3EKY6"/>
<feature type="compositionally biased region" description="Polar residues" evidence="7">
    <location>
        <begin position="308"/>
        <end position="327"/>
    </location>
</feature>
<comment type="subcellular location">
    <subcellularLocation>
        <location evidence="1">Cytoplasm</location>
    </subcellularLocation>
</comment>
<dbReference type="InterPro" id="IPR000048">
    <property type="entry name" value="IQ_motif_EF-hand-BS"/>
</dbReference>
<keyword evidence="2" id="KW-0963">Cytoplasm</keyword>
<organism evidence="8 9">
    <name type="scientific">Helianthus annuus</name>
    <name type="common">Common sunflower</name>
    <dbReference type="NCBI Taxonomy" id="4232"/>
    <lineage>
        <taxon>Eukaryota</taxon>
        <taxon>Viridiplantae</taxon>
        <taxon>Streptophyta</taxon>
        <taxon>Embryophyta</taxon>
        <taxon>Tracheophyta</taxon>
        <taxon>Spermatophyta</taxon>
        <taxon>Magnoliopsida</taxon>
        <taxon>eudicotyledons</taxon>
        <taxon>Gunneridae</taxon>
        <taxon>Pentapetalae</taxon>
        <taxon>asterids</taxon>
        <taxon>campanulids</taxon>
        <taxon>Asterales</taxon>
        <taxon>Asteraceae</taxon>
        <taxon>Asteroideae</taxon>
        <taxon>Heliantheae alliance</taxon>
        <taxon>Heliantheae</taxon>
        <taxon>Helianthus</taxon>
    </lineage>
</organism>
<feature type="region of interest" description="Disordered" evidence="7">
    <location>
        <begin position="14"/>
        <end position="47"/>
    </location>
</feature>
<evidence type="ECO:0000256" key="5">
    <source>
        <dbReference type="ARBA" id="ARBA00024341"/>
    </source>
</evidence>
<proteinExistence type="inferred from homology"/>
<dbReference type="CDD" id="cd23767">
    <property type="entry name" value="IQCD"/>
    <property type="match status" value="1"/>
</dbReference>
<evidence type="ECO:0000256" key="4">
    <source>
        <dbReference type="ARBA" id="ARBA00022860"/>
    </source>
</evidence>
<dbReference type="FunFam" id="1.20.5.190:FF:000062">
    <property type="entry name" value="IQ-domain 11"/>
    <property type="match status" value="1"/>
</dbReference>
<evidence type="ECO:0000313" key="9">
    <source>
        <dbReference type="Proteomes" id="UP000215914"/>
    </source>
</evidence>
<dbReference type="PANTHER" id="PTHR32295:SF123">
    <property type="entry name" value="PROTEIN IQ-DOMAIN 5"/>
    <property type="match status" value="1"/>
</dbReference>
<evidence type="ECO:0000256" key="2">
    <source>
        <dbReference type="ARBA" id="ARBA00022490"/>
    </source>
</evidence>
<dbReference type="Gene3D" id="1.20.5.190">
    <property type="match status" value="1"/>
</dbReference>
<reference evidence="8" key="2">
    <citation type="submission" date="2020-06" db="EMBL/GenBank/DDBJ databases">
        <title>Helianthus annuus Genome sequencing and assembly Release 2.</title>
        <authorList>
            <person name="Gouzy J."/>
            <person name="Langlade N."/>
            <person name="Munos S."/>
        </authorList>
    </citation>
    <scope>NUCLEOTIDE SEQUENCE</scope>
    <source>
        <tissue evidence="8">Leaves</tissue>
    </source>
</reference>
<dbReference type="Gramene" id="mRNA:HanXRQr2_Chr13g0610331">
    <property type="protein sequence ID" value="mRNA:HanXRQr2_Chr13g0610331"/>
    <property type="gene ID" value="HanXRQr2_Chr13g0610331"/>
</dbReference>
<feature type="compositionally biased region" description="Basic and acidic residues" evidence="7">
    <location>
        <begin position="15"/>
        <end position="29"/>
    </location>
</feature>
<comment type="similarity">
    <text evidence="5">Belongs to the IQD family.</text>
</comment>
<dbReference type="PROSITE" id="PS50096">
    <property type="entry name" value="IQ"/>
    <property type="match status" value="2"/>
</dbReference>
<evidence type="ECO:0000256" key="1">
    <source>
        <dbReference type="ARBA" id="ARBA00004496"/>
    </source>
</evidence>
<keyword evidence="3" id="KW-0677">Repeat</keyword>
<dbReference type="GO" id="GO:0005737">
    <property type="term" value="C:cytoplasm"/>
    <property type="evidence" value="ECO:0007669"/>
    <property type="project" value="UniProtKB-SubCell"/>
</dbReference>
<keyword evidence="9" id="KW-1185">Reference proteome</keyword>
<name>A0A9K3EKY6_HELAN</name>
<evidence type="ECO:0000256" key="3">
    <source>
        <dbReference type="ARBA" id="ARBA00022737"/>
    </source>
</evidence>
<dbReference type="GO" id="GO:0005516">
    <property type="term" value="F:calmodulin binding"/>
    <property type="evidence" value="ECO:0007669"/>
    <property type="project" value="UniProtKB-KW"/>
</dbReference>
<sequence>MGVSGKWIRALIGLKKQEKSQSPREDGHRGNAGKFRHRRKKSTEINNESFLNKLNVEDGNSSAAQDVTNSSSSTLQMQDSSHMEQQMREKWAATLIQTAFRGFLARRALRALKGLVRLQALVRGHAVRKQAAITLRCMQALVRVQARVRARRVRIALEGQTEQQKHQQQLQHEAHVREIEQGWCDSVGSVEEIQAKLIKRQEAAAKRERAMAYALAHQWQAGSKQQVTHSGFEPDKSNWGWNWLERWMAVRPWENRFLDVNTKDEIKIQETNGSAKEEQEHGIKNQLKSTGKKVIASNLHSDLANEKVAQSQSDGFDSPPIKSTTIQEVPALLSVKSKPKPKPVKDSVQSRSHSNPKERSTSLGNQGKKRLSLPSNGKTGKGVGSSNSKVSQPTKAN</sequence>
<feature type="region of interest" description="Disordered" evidence="7">
    <location>
        <begin position="270"/>
        <end position="289"/>
    </location>
</feature>
<comment type="caution">
    <text evidence="8">The sequence shown here is derived from an EMBL/GenBank/DDBJ whole genome shotgun (WGS) entry which is preliminary data.</text>
</comment>
<feature type="region of interest" description="Disordered" evidence="7">
    <location>
        <begin position="306"/>
        <end position="397"/>
    </location>
</feature>
<keyword evidence="4" id="KW-0112">Calmodulin-binding</keyword>
<accession>A0A9K3EKY6</accession>
<dbReference type="OrthoDB" id="654277at2759"/>
<dbReference type="EMBL" id="MNCJ02000328">
    <property type="protein sequence ID" value="KAF5775278.1"/>
    <property type="molecule type" value="Genomic_DNA"/>
</dbReference>
<dbReference type="Pfam" id="PF00612">
    <property type="entry name" value="IQ"/>
    <property type="match status" value="1"/>
</dbReference>
<dbReference type="Proteomes" id="UP000215914">
    <property type="component" value="Unassembled WGS sequence"/>
</dbReference>
<gene>
    <name evidence="8" type="ORF">HanXRQr2_Chr13g0610331</name>
</gene>
<evidence type="ECO:0000313" key="8">
    <source>
        <dbReference type="EMBL" id="KAF5775278.1"/>
    </source>
</evidence>